<keyword evidence="8" id="KW-1185">Reference proteome</keyword>
<feature type="binding site" evidence="5">
    <location>
        <position position="94"/>
    </location>
    <ligand>
        <name>FAD</name>
        <dbReference type="ChEBI" id="CHEBI:57692"/>
    </ligand>
</feature>
<dbReference type="InterPro" id="IPR050097">
    <property type="entry name" value="Ferredoxin-NADP_redctase_2"/>
</dbReference>
<keyword evidence="1 5" id="KW-0285">Flavoprotein</keyword>
<feature type="binding site" evidence="5">
    <location>
        <position position="128"/>
    </location>
    <ligand>
        <name>FAD</name>
        <dbReference type="ChEBI" id="CHEBI:57692"/>
    </ligand>
</feature>
<feature type="binding site" evidence="5">
    <location>
        <position position="22"/>
    </location>
    <ligand>
        <name>FAD</name>
        <dbReference type="ChEBI" id="CHEBI:57692"/>
    </ligand>
</feature>
<evidence type="ECO:0000313" key="7">
    <source>
        <dbReference type="EMBL" id="MCS3918971.1"/>
    </source>
</evidence>
<name>A0ABT2ENF4_9BACT</name>
<comment type="similarity">
    <text evidence="5">Belongs to the ferredoxin--NADP reductase type 2 family.</text>
</comment>
<protein>
    <recommendedName>
        <fullName evidence="5">Ferredoxin--NADP reductase</fullName>
        <shortName evidence="5">FNR</shortName>
        <shortName evidence="5">Fd-NADP(+) reductase</shortName>
        <ecNumber evidence="5">1.18.1.2</ecNumber>
    </recommendedName>
</protein>
<dbReference type="EMBL" id="JANUCP010000002">
    <property type="protein sequence ID" value="MCS3918971.1"/>
    <property type="molecule type" value="Genomic_DNA"/>
</dbReference>
<organism evidence="7 8">
    <name type="scientific">Candidatus Fervidibacter sacchari</name>
    <dbReference type="NCBI Taxonomy" id="1448929"/>
    <lineage>
        <taxon>Bacteria</taxon>
        <taxon>Candidatus Fervidibacterota</taxon>
        <taxon>Candidatus Fervidibacter</taxon>
    </lineage>
</organism>
<dbReference type="GO" id="GO:0004791">
    <property type="term" value="F:thioredoxin-disulfide reductase (NADPH) activity"/>
    <property type="evidence" value="ECO:0007669"/>
    <property type="project" value="UniProtKB-EC"/>
</dbReference>
<dbReference type="PRINTS" id="PR00368">
    <property type="entry name" value="FADPNR"/>
</dbReference>
<dbReference type="PRINTS" id="PR00469">
    <property type="entry name" value="PNDRDTASEII"/>
</dbReference>
<gene>
    <name evidence="7" type="ORF">M2350_001371</name>
</gene>
<dbReference type="InterPro" id="IPR036188">
    <property type="entry name" value="FAD/NAD-bd_sf"/>
</dbReference>
<evidence type="ECO:0000256" key="1">
    <source>
        <dbReference type="ARBA" id="ARBA00022630"/>
    </source>
</evidence>
<dbReference type="Pfam" id="PF07992">
    <property type="entry name" value="Pyr_redox_2"/>
    <property type="match status" value="1"/>
</dbReference>
<sequence length="334" mass="36767">MSVHLAEDKQVYDITIVGGGPSGLFGAFYAGMRQMSVKIIEALHQLGGQLTALYPEKFIYDMPGFPKVRASELVQRLVEQAMQFNPKICLGETAVKLEKLDEKLFRLTTDKSVHYSRTILICVGIGAFSPRKLGKPEVERFEGKGVYYTVTDIEAFAGKRVLIVGGGDSAVDWALTLEPIASKVTLIHRRDQFRAHEHSVEQLMRSKVEVRVFHELKTLMGNEYPEAAVIFHNKTGEETTIEVDAVILALGFTTDLGPIKEWGLETEGNHIKVDHRMMTNIQGVFAAGDVATYPGKIKLIATGVAEAAIAVNQAKVFIDPTARLQPAFSSTSFG</sequence>
<evidence type="ECO:0000256" key="4">
    <source>
        <dbReference type="ARBA" id="ARBA00023002"/>
    </source>
</evidence>
<dbReference type="SUPFAM" id="SSF51905">
    <property type="entry name" value="FAD/NAD(P)-binding domain"/>
    <property type="match status" value="1"/>
</dbReference>
<comment type="cofactor">
    <cofactor evidence="5">
        <name>FAD</name>
        <dbReference type="ChEBI" id="CHEBI:57692"/>
    </cofactor>
    <text evidence="5">Binds 1 FAD per subunit.</text>
</comment>
<dbReference type="InterPro" id="IPR022890">
    <property type="entry name" value="Fd--NADP_Rdtase_type_2"/>
</dbReference>
<dbReference type="PANTHER" id="PTHR48105">
    <property type="entry name" value="THIOREDOXIN REDUCTASE 1-RELATED-RELATED"/>
    <property type="match status" value="1"/>
</dbReference>
<comment type="subunit">
    <text evidence="5">Homodimer.</text>
</comment>
<reference evidence="7 8" key="1">
    <citation type="submission" date="2022-08" db="EMBL/GenBank/DDBJ databases">
        <title>Bacterial and archaeal communities from various locations to study Microbial Dark Matter (Phase II).</title>
        <authorList>
            <person name="Stepanauskas R."/>
        </authorList>
    </citation>
    <scope>NUCLEOTIDE SEQUENCE [LARGE SCALE GENOMIC DNA]</scope>
    <source>
        <strain evidence="7 8">PD1</strain>
    </source>
</reference>
<dbReference type="Gene3D" id="3.50.50.60">
    <property type="entry name" value="FAD/NAD(P)-binding domain"/>
    <property type="match status" value="2"/>
</dbReference>
<evidence type="ECO:0000256" key="3">
    <source>
        <dbReference type="ARBA" id="ARBA00022857"/>
    </source>
</evidence>
<dbReference type="EC" id="1.18.1.2" evidence="5"/>
<feature type="binding site" evidence="5">
    <location>
        <position position="49"/>
    </location>
    <ligand>
        <name>FAD</name>
        <dbReference type="ChEBI" id="CHEBI:57692"/>
    </ligand>
</feature>
<accession>A0ABT2ENF4</accession>
<feature type="binding site" evidence="5">
    <location>
        <position position="41"/>
    </location>
    <ligand>
        <name>FAD</name>
        <dbReference type="ChEBI" id="CHEBI:57692"/>
    </ligand>
</feature>
<evidence type="ECO:0000256" key="2">
    <source>
        <dbReference type="ARBA" id="ARBA00022827"/>
    </source>
</evidence>
<keyword evidence="4 5" id="KW-0560">Oxidoreductase</keyword>
<feature type="domain" description="FAD/NAD(P)-binding" evidence="6">
    <location>
        <begin position="12"/>
        <end position="307"/>
    </location>
</feature>
<evidence type="ECO:0000256" key="5">
    <source>
        <dbReference type="HAMAP-Rule" id="MF_01685"/>
    </source>
</evidence>
<feature type="binding site" evidence="5">
    <location>
        <position position="330"/>
    </location>
    <ligand>
        <name>FAD</name>
        <dbReference type="ChEBI" id="CHEBI:57692"/>
    </ligand>
</feature>
<dbReference type="Proteomes" id="UP001204798">
    <property type="component" value="Unassembled WGS sequence"/>
</dbReference>
<evidence type="ECO:0000313" key="8">
    <source>
        <dbReference type="Proteomes" id="UP001204798"/>
    </source>
</evidence>
<evidence type="ECO:0000259" key="6">
    <source>
        <dbReference type="Pfam" id="PF07992"/>
    </source>
</evidence>
<proteinExistence type="inferred from homology"/>
<feature type="binding site" evidence="5">
    <location>
        <position position="289"/>
    </location>
    <ligand>
        <name>FAD</name>
        <dbReference type="ChEBI" id="CHEBI:57692"/>
    </ligand>
</feature>
<dbReference type="HAMAP" id="MF_01685">
    <property type="entry name" value="FENR2"/>
    <property type="match status" value="1"/>
</dbReference>
<comment type="caution">
    <text evidence="7">The sequence shown here is derived from an EMBL/GenBank/DDBJ whole genome shotgun (WGS) entry which is preliminary data.</text>
</comment>
<comment type="catalytic activity">
    <reaction evidence="5">
        <text>2 reduced [2Fe-2S]-[ferredoxin] + NADP(+) + H(+) = 2 oxidized [2Fe-2S]-[ferredoxin] + NADPH</text>
        <dbReference type="Rhea" id="RHEA:20125"/>
        <dbReference type="Rhea" id="RHEA-COMP:10000"/>
        <dbReference type="Rhea" id="RHEA-COMP:10001"/>
        <dbReference type="ChEBI" id="CHEBI:15378"/>
        <dbReference type="ChEBI" id="CHEBI:33737"/>
        <dbReference type="ChEBI" id="CHEBI:33738"/>
        <dbReference type="ChEBI" id="CHEBI:57783"/>
        <dbReference type="ChEBI" id="CHEBI:58349"/>
        <dbReference type="EC" id="1.18.1.2"/>
    </reaction>
</comment>
<dbReference type="InterPro" id="IPR023753">
    <property type="entry name" value="FAD/NAD-binding_dom"/>
</dbReference>
<feature type="binding site" evidence="5">
    <location>
        <position position="54"/>
    </location>
    <ligand>
        <name>FAD</name>
        <dbReference type="ChEBI" id="CHEBI:57692"/>
    </ligand>
</feature>
<keyword evidence="3 5" id="KW-0521">NADP</keyword>
<keyword evidence="2 5" id="KW-0274">FAD</keyword>